<evidence type="ECO:0000313" key="2">
    <source>
        <dbReference type="EMBL" id="CAD8159150.1"/>
    </source>
</evidence>
<name>A0A8S1U329_PAROT</name>
<reference evidence="2" key="1">
    <citation type="submission" date="2021-01" db="EMBL/GenBank/DDBJ databases">
        <authorList>
            <consortium name="Genoscope - CEA"/>
            <person name="William W."/>
        </authorList>
    </citation>
    <scope>NUCLEOTIDE SEQUENCE</scope>
</reference>
<dbReference type="OrthoDB" id="307337at2759"/>
<keyword evidence="1" id="KW-1133">Transmembrane helix</keyword>
<comment type="caution">
    <text evidence="2">The sequence shown here is derived from an EMBL/GenBank/DDBJ whole genome shotgun (WGS) entry which is preliminary data.</text>
</comment>
<evidence type="ECO:0000313" key="3">
    <source>
        <dbReference type="Proteomes" id="UP000683925"/>
    </source>
</evidence>
<dbReference type="AlphaFoldDB" id="A0A8S1U329"/>
<keyword evidence="1" id="KW-0472">Membrane</keyword>
<gene>
    <name evidence="2" type="ORF">POCTA_138.1.T0360214</name>
</gene>
<evidence type="ECO:0008006" key="4">
    <source>
        <dbReference type="Google" id="ProtNLM"/>
    </source>
</evidence>
<dbReference type="OMA" id="WETECFF"/>
<accession>A0A8S1U329</accession>
<keyword evidence="3" id="KW-1185">Reference proteome</keyword>
<feature type="transmembrane region" description="Helical" evidence="1">
    <location>
        <begin position="441"/>
        <end position="461"/>
    </location>
</feature>
<organism evidence="2 3">
    <name type="scientific">Paramecium octaurelia</name>
    <dbReference type="NCBI Taxonomy" id="43137"/>
    <lineage>
        <taxon>Eukaryota</taxon>
        <taxon>Sar</taxon>
        <taxon>Alveolata</taxon>
        <taxon>Ciliophora</taxon>
        <taxon>Intramacronucleata</taxon>
        <taxon>Oligohymenophorea</taxon>
        <taxon>Peniculida</taxon>
        <taxon>Parameciidae</taxon>
        <taxon>Paramecium</taxon>
    </lineage>
</organism>
<dbReference type="Proteomes" id="UP000683925">
    <property type="component" value="Unassembled WGS sequence"/>
</dbReference>
<evidence type="ECO:0000256" key="1">
    <source>
        <dbReference type="SAM" id="Phobius"/>
    </source>
</evidence>
<protein>
    <recommendedName>
        <fullName evidence="4">Transmembrane protein</fullName>
    </recommendedName>
</protein>
<dbReference type="EMBL" id="CAJJDP010000036">
    <property type="protein sequence ID" value="CAD8159150.1"/>
    <property type="molecule type" value="Genomic_DNA"/>
</dbReference>
<keyword evidence="1" id="KW-0812">Transmembrane</keyword>
<proteinExistence type="predicted"/>
<sequence>MQNNNCLFCEKQRIEGTIHYPTLLQTALYLKYNSQDEMSIDDLIKHAHKKWVIDFYEKSQVIQDQEFLKKYYDREYEIVPKLIALTEYYKYMLDTPNLFMLPLFKLIKNYNKLRKEYHYAKIKYKLKILVPQSSIKVDKKYTQLLQLTMSNQEDEQQSLISILNKFQPQQITIPKQLKSYTQQSCIQSTKLHTKPLIKKSEQASYKLKSIVNGDIMQQQPQLLTQQQQYQLKRRTQSKSHSNIKFHTLQSVNNNSKKQSISYNKSNLQPIKTLGQSKIGSQADIISNNQIQKIQAIYILHTKGISISQLDYFVIELNQIDYKVKSQIAHNGSFTISKLYQDSALFDIFILDSTGYTCYLQAYYNSSWETECFFLFNSSQTSLNNFEYEQEYTVADAQRYLVIDNTPFPQNGAYFADRLYLQLDYIQVIQPIPTYYQVTIKITIVFVGVLICFSIWCLILSLKYRKETKHKESIERNKLNNTLSPLKQYK</sequence>